<dbReference type="GeneID" id="85386215"/>
<evidence type="ECO:0000256" key="1">
    <source>
        <dbReference type="SAM" id="MobiDB-lite"/>
    </source>
</evidence>
<reference evidence="2" key="1">
    <citation type="submission" date="2021-12" db="EMBL/GenBank/DDBJ databases">
        <title>Comparative genomics, transcriptomics and evolutionary studies reveal genomic signatures of adaptation to plant cell wall in hemibiotrophic fungi.</title>
        <authorList>
            <consortium name="DOE Joint Genome Institute"/>
            <person name="Baroncelli R."/>
            <person name="Diaz J.F."/>
            <person name="Benocci T."/>
            <person name="Peng M."/>
            <person name="Battaglia E."/>
            <person name="Haridas S."/>
            <person name="Andreopoulos W."/>
            <person name="Labutti K."/>
            <person name="Pangilinan J."/>
            <person name="Floch G.L."/>
            <person name="Makela M.R."/>
            <person name="Henrissat B."/>
            <person name="Grigoriev I.V."/>
            <person name="Crouch J.A."/>
            <person name="De Vries R.P."/>
            <person name="Sukno S.A."/>
            <person name="Thon M.R."/>
        </authorList>
    </citation>
    <scope>NUCLEOTIDE SEQUENCE</scope>
    <source>
        <strain evidence="2">CBS 112980</strain>
    </source>
</reference>
<accession>A0AAD8XF97</accession>
<keyword evidence="3" id="KW-1185">Reference proteome</keyword>
<dbReference type="RefSeq" id="XP_060365182.1">
    <property type="nucleotide sequence ID" value="XM_060502316.1"/>
</dbReference>
<gene>
    <name evidence="2" type="ORF">BDZ83DRAFT_312947</name>
</gene>
<organism evidence="2 3">
    <name type="scientific">Glomerella acutata</name>
    <name type="common">Colletotrichum acutatum</name>
    <dbReference type="NCBI Taxonomy" id="27357"/>
    <lineage>
        <taxon>Eukaryota</taxon>
        <taxon>Fungi</taxon>
        <taxon>Dikarya</taxon>
        <taxon>Ascomycota</taxon>
        <taxon>Pezizomycotina</taxon>
        <taxon>Sordariomycetes</taxon>
        <taxon>Hypocreomycetidae</taxon>
        <taxon>Glomerellales</taxon>
        <taxon>Glomerellaceae</taxon>
        <taxon>Colletotrichum</taxon>
        <taxon>Colletotrichum acutatum species complex</taxon>
    </lineage>
</organism>
<dbReference type="AlphaFoldDB" id="A0AAD8XF97"/>
<dbReference type="EMBL" id="JAHMHS010000044">
    <property type="protein sequence ID" value="KAK1725127.1"/>
    <property type="molecule type" value="Genomic_DNA"/>
</dbReference>
<proteinExistence type="predicted"/>
<dbReference type="Proteomes" id="UP001244207">
    <property type="component" value="Unassembled WGS sequence"/>
</dbReference>
<comment type="caution">
    <text evidence="2">The sequence shown here is derived from an EMBL/GenBank/DDBJ whole genome shotgun (WGS) entry which is preliminary data.</text>
</comment>
<name>A0AAD8XF97_GLOAC</name>
<evidence type="ECO:0000313" key="2">
    <source>
        <dbReference type="EMBL" id="KAK1725127.1"/>
    </source>
</evidence>
<sequence>MPGISRPTRMHNHTERTATKFTARPTLSALKRRLELHQPYGVYGLRCNTRLAHLLSSGRSSRISPICHVARPQQLSGMTMNEKSPNAHRNVKYPHCLVSVLQKSIRKPRTEQSQASMPLRPAISGTQARWTKSHHKQTIGKWVARGWRMDPLCLSSAGNTRLRAIHQEQAMRSCHQIRQSHQLHNEPMAMVMRRNSSNSYSDRWIHVQCLHLSPRRTDQEQAQQNMPVIVPHLSGCR</sequence>
<protein>
    <submittedName>
        <fullName evidence="2">Uncharacterized protein</fullName>
    </submittedName>
</protein>
<evidence type="ECO:0000313" key="3">
    <source>
        <dbReference type="Proteomes" id="UP001244207"/>
    </source>
</evidence>
<feature type="region of interest" description="Disordered" evidence="1">
    <location>
        <begin position="1"/>
        <end position="23"/>
    </location>
</feature>